<dbReference type="RefSeq" id="WP_133873734.1">
    <property type="nucleotide sequence ID" value="NZ_BOMD01000106.1"/>
</dbReference>
<dbReference type="OrthoDB" id="9810154at2"/>
<dbReference type="InterPro" id="IPR029033">
    <property type="entry name" value="His_PPase_superfam"/>
</dbReference>
<dbReference type="AlphaFoldDB" id="A0A4R6JS38"/>
<dbReference type="Gene3D" id="3.40.50.1240">
    <property type="entry name" value="Phosphoglycerate mutase-like"/>
    <property type="match status" value="1"/>
</dbReference>
<dbReference type="SUPFAM" id="SSF53254">
    <property type="entry name" value="Phosphoglycerate mutase-like"/>
    <property type="match status" value="1"/>
</dbReference>
<dbReference type="EMBL" id="SNWR01000001">
    <property type="protein sequence ID" value="TDO39400.1"/>
    <property type="molecule type" value="Genomic_DNA"/>
</dbReference>
<evidence type="ECO:0000313" key="2">
    <source>
        <dbReference type="Proteomes" id="UP000294901"/>
    </source>
</evidence>
<keyword evidence="2" id="KW-1185">Reference proteome</keyword>
<accession>A0A4R6JS38</accession>
<comment type="caution">
    <text evidence="1">The sequence shown here is derived from an EMBL/GenBank/DDBJ whole genome shotgun (WGS) entry which is preliminary data.</text>
</comment>
<dbReference type="Proteomes" id="UP000294901">
    <property type="component" value="Unassembled WGS sequence"/>
</dbReference>
<protein>
    <submittedName>
        <fullName evidence="1">Phosphohistidine phosphatase</fullName>
    </submittedName>
</protein>
<sequence length="172" mass="18884">MTVRTLVLLRHAKAETPGEGLDFDRSLTPRGENDADAAGAWMADERLHPDLVLCSSAARTRQTWQGVSIALAQARQGGGAPEVRYEQSLYHGGPTEVFDLLRKVPDQIRTVLVVGHNPTMSEVSMLLLPDDQYDGIDVIMRTSGLAVHRADGSWSGTEPRSMRLVERHTARA</sequence>
<dbReference type="PANTHER" id="PTHR47623:SF1">
    <property type="entry name" value="OS09G0287300 PROTEIN"/>
    <property type="match status" value="1"/>
</dbReference>
<organism evidence="1 2">
    <name type="scientific">Paractinoplanes brasiliensis</name>
    <dbReference type="NCBI Taxonomy" id="52695"/>
    <lineage>
        <taxon>Bacteria</taxon>
        <taxon>Bacillati</taxon>
        <taxon>Actinomycetota</taxon>
        <taxon>Actinomycetes</taxon>
        <taxon>Micromonosporales</taxon>
        <taxon>Micromonosporaceae</taxon>
        <taxon>Paractinoplanes</taxon>
    </lineage>
</organism>
<dbReference type="Pfam" id="PF00300">
    <property type="entry name" value="His_Phos_1"/>
    <property type="match status" value="1"/>
</dbReference>
<evidence type="ECO:0000313" key="1">
    <source>
        <dbReference type="EMBL" id="TDO39400.1"/>
    </source>
</evidence>
<dbReference type="CDD" id="cd07067">
    <property type="entry name" value="HP_PGM_like"/>
    <property type="match status" value="1"/>
</dbReference>
<dbReference type="InterPro" id="IPR013078">
    <property type="entry name" value="His_Pase_superF_clade-1"/>
</dbReference>
<gene>
    <name evidence="1" type="ORF">C8E87_3085</name>
</gene>
<dbReference type="PANTHER" id="PTHR47623">
    <property type="entry name" value="OS09G0287300 PROTEIN"/>
    <property type="match status" value="1"/>
</dbReference>
<proteinExistence type="predicted"/>
<name>A0A4R6JS38_9ACTN</name>
<reference evidence="1 2" key="1">
    <citation type="submission" date="2019-03" db="EMBL/GenBank/DDBJ databases">
        <title>Sequencing the genomes of 1000 actinobacteria strains.</title>
        <authorList>
            <person name="Klenk H.-P."/>
        </authorList>
    </citation>
    <scope>NUCLEOTIDE SEQUENCE [LARGE SCALE GENOMIC DNA]</scope>
    <source>
        <strain evidence="1 2">DSM 43805</strain>
    </source>
</reference>
<dbReference type="SMART" id="SM00855">
    <property type="entry name" value="PGAM"/>
    <property type="match status" value="1"/>
</dbReference>